<dbReference type="PANTHER" id="PTHR11669">
    <property type="entry name" value="REPLICATION FACTOR C / DNA POLYMERASE III GAMMA-TAU SUBUNIT"/>
    <property type="match status" value="1"/>
</dbReference>
<dbReference type="GO" id="GO:0009360">
    <property type="term" value="C:DNA polymerase III complex"/>
    <property type="evidence" value="ECO:0007669"/>
    <property type="project" value="TreeGrafter"/>
</dbReference>
<dbReference type="AlphaFoldDB" id="A0A0S3PX25"/>
<accession>A0A0S3PX25</accession>
<dbReference type="EC" id="2.7.7.7" evidence="1"/>
<dbReference type="NCBIfam" id="NF005677">
    <property type="entry name" value="PRK07471.1"/>
    <property type="match status" value="1"/>
</dbReference>
<dbReference type="OrthoDB" id="9811073at2"/>
<dbReference type="EMBL" id="AP014946">
    <property type="protein sequence ID" value="BAT60471.1"/>
    <property type="molecule type" value="Genomic_DNA"/>
</dbReference>
<protein>
    <submittedName>
        <fullName evidence="1">DNA polymerase III subunit delta</fullName>
        <ecNumber evidence="1">2.7.7.7</ecNumber>
    </submittedName>
</protein>
<dbReference type="GO" id="GO:0006261">
    <property type="term" value="P:DNA-templated DNA replication"/>
    <property type="evidence" value="ECO:0007669"/>
    <property type="project" value="TreeGrafter"/>
</dbReference>
<sequence>MNAPLPRENFDLFGHREAEEEFLAAYRTGRMPHAWLISGAEGIGKATLAYRMARFVLAHPDPRLPAAQRAKDLFVDNDNPAARRIAAQAHPDLLVLERTEGDNGKLRTVITVDQVRRTNSFFGSTAGEGGWRVCIIDTADELQFPQATNALLKIIEEPPARGLFLLLSATPGRLLPTIRSRCRSLTLRPLTDEQVAEGVAAFGENEGGSVIDAVSASGGSIGRALALLDGDTLALRHKVGALLERLPAVPPEALHALGDEMAGTDSERLAAFTDTVRDWLSARLSALAGEPHRLAQVAEVWDKVTRAARDAEIYNLDRKPLVFSVFGLLAETAR</sequence>
<dbReference type="GO" id="GO:0003887">
    <property type="term" value="F:DNA-directed DNA polymerase activity"/>
    <property type="evidence" value="ECO:0007669"/>
    <property type="project" value="UniProtKB-EC"/>
</dbReference>
<dbReference type="InterPro" id="IPR050238">
    <property type="entry name" value="DNA_Rep/Repair_Clamp_Loader"/>
</dbReference>
<dbReference type="Pfam" id="PF13177">
    <property type="entry name" value="DNA_pol3_delta2"/>
    <property type="match status" value="1"/>
</dbReference>
<dbReference type="Proteomes" id="UP000236884">
    <property type="component" value="Chromosome"/>
</dbReference>
<dbReference type="SUPFAM" id="SSF52540">
    <property type="entry name" value="P-loop containing nucleoside triphosphate hydrolases"/>
    <property type="match status" value="1"/>
</dbReference>
<name>A0A0S3PX25_9BRAD</name>
<keyword evidence="2" id="KW-1185">Reference proteome</keyword>
<proteinExistence type="predicted"/>
<dbReference type="RefSeq" id="WP_096356699.1">
    <property type="nucleotide sequence ID" value="NZ_AP014946.1"/>
</dbReference>
<reference evidence="1 2" key="1">
    <citation type="submission" date="2015-08" db="EMBL/GenBank/DDBJ databases">
        <title>Investigation of the bacterial diversity of lava forest soil.</title>
        <authorList>
            <person name="Lee J.S."/>
        </authorList>
    </citation>
    <scope>NUCLEOTIDE SEQUENCE [LARGE SCALE GENOMIC DNA]</scope>
    <source>
        <strain evidence="1 2">GJW-30</strain>
    </source>
</reference>
<keyword evidence="1" id="KW-0548">Nucleotidyltransferase</keyword>
<gene>
    <name evidence="1" type="primary">holB</name>
    <name evidence="1" type="ORF">GJW-30_1_03014</name>
</gene>
<dbReference type="Gene3D" id="3.40.50.300">
    <property type="entry name" value="P-loop containing nucleotide triphosphate hydrolases"/>
    <property type="match status" value="1"/>
</dbReference>
<organism evidence="1 2">
    <name type="scientific">Variibacter gotjawalensis</name>
    <dbReference type="NCBI Taxonomy" id="1333996"/>
    <lineage>
        <taxon>Bacteria</taxon>
        <taxon>Pseudomonadati</taxon>
        <taxon>Pseudomonadota</taxon>
        <taxon>Alphaproteobacteria</taxon>
        <taxon>Hyphomicrobiales</taxon>
        <taxon>Nitrobacteraceae</taxon>
        <taxon>Variibacter</taxon>
    </lineage>
</organism>
<keyword evidence="1" id="KW-0808">Transferase</keyword>
<dbReference type="InterPro" id="IPR027417">
    <property type="entry name" value="P-loop_NTPase"/>
</dbReference>
<dbReference type="KEGG" id="vgo:GJW-30_1_03014"/>
<dbReference type="PANTHER" id="PTHR11669:SF8">
    <property type="entry name" value="DNA POLYMERASE III SUBUNIT DELTA"/>
    <property type="match status" value="1"/>
</dbReference>
<evidence type="ECO:0000313" key="1">
    <source>
        <dbReference type="EMBL" id="BAT60471.1"/>
    </source>
</evidence>
<evidence type="ECO:0000313" key="2">
    <source>
        <dbReference type="Proteomes" id="UP000236884"/>
    </source>
</evidence>